<evidence type="ECO:0000256" key="2">
    <source>
        <dbReference type="ARBA" id="ARBA00022448"/>
    </source>
</evidence>
<feature type="compositionally biased region" description="Acidic residues" evidence="9">
    <location>
        <begin position="707"/>
        <end position="736"/>
    </location>
</feature>
<dbReference type="Proteomes" id="UP000019473">
    <property type="component" value="Unassembled WGS sequence"/>
</dbReference>
<evidence type="ECO:0000256" key="9">
    <source>
        <dbReference type="SAM" id="MobiDB-lite"/>
    </source>
</evidence>
<dbReference type="InterPro" id="IPR001623">
    <property type="entry name" value="DnaJ_domain"/>
</dbReference>
<dbReference type="GO" id="GO:0008320">
    <property type="term" value="F:protein transmembrane transporter activity"/>
    <property type="evidence" value="ECO:0007669"/>
    <property type="project" value="TreeGrafter"/>
</dbReference>
<feature type="transmembrane region" description="Helical" evidence="10">
    <location>
        <begin position="75"/>
        <end position="93"/>
    </location>
</feature>
<feature type="transmembrane region" description="Helical" evidence="10">
    <location>
        <begin position="12"/>
        <end position="33"/>
    </location>
</feature>
<dbReference type="SMART" id="SM00973">
    <property type="entry name" value="Sec63"/>
    <property type="match status" value="1"/>
</dbReference>
<sequence>MSEYNYDEGGQFFPFFMLTMAGLVTIPLTYNVLKPSTDLEQTASRIKSDFRPKNVDLIEAQRKRRKRQTRKTKRLIAVVLGYAFMAYMIYLIAVTQRTIPKMWDPYDILGVSRSASEREIDKFYRKLSLKYHPDKAKPDVSKNETIDDVNSRWVEMTKAYKALTDEDIRNNYLLYGNPDGKQSTSIGIALPKWMVEEGNRWIVVAFYGILLGIILPYTLGKWWYGTQALTKDKVLHASAGNLFREWKEDISEGGVVAATSVGQEFKENLKGARSDAGAAKVESKVLNSTVLTEADKLRLRSIDDPVRRKTLALLWAYLARIDLEDPELEKEKYDVAPTALLLNNSFTSITLPFGAVKPLLASYHTSQNIIQAVPPSSSAILQLPNFTPEIVDKISKSSKTGPLALPKFMQLPPTTRRSLCSDLSDAQYSQAMTVASQIPRLVIARAFFKVVGERVVTPGSLVQLVIKARVIPPGTAASEIPQINPLDLEDIDPDEGDLDALHGRKPAKNKRRKLPDGSYVDDDAKDGSVQPPLAHAPYFAAEHAPRWHVFLAESRSGRISVPPFTFTSFDRPIFTTDSATGSVKPTFNVVTLKCSFQAPPQIHAFPFVMHLVCDSYIGLDEKVDVVLDVRDPKEAEVVESDEEISEPEEDSLAGQFQAMKSGGMATSPTTKRKTKKLRRPRTLSHAEAQDGKGDGVPVAVAGGNVAEDSDDDESDTEGDEDSDSSETDTETEDEDA</sequence>
<feature type="region of interest" description="Disordered" evidence="9">
    <location>
        <begin position="485"/>
        <end position="526"/>
    </location>
</feature>
<accession>W9WBC6</accession>
<evidence type="ECO:0000313" key="13">
    <source>
        <dbReference type="Proteomes" id="UP000019473"/>
    </source>
</evidence>
<name>W9WBC6_9EURO</name>
<dbReference type="Gene3D" id="1.10.3380.10">
    <property type="entry name" value="Sec63 N-terminal domain-like domain"/>
    <property type="match status" value="1"/>
</dbReference>
<evidence type="ECO:0000313" key="12">
    <source>
        <dbReference type="EMBL" id="EXJ61841.1"/>
    </source>
</evidence>
<dbReference type="FunFam" id="1.10.287.110:FF:000039">
    <property type="entry name" value="Protein translocation complex component (Npl1)"/>
    <property type="match status" value="1"/>
</dbReference>
<dbReference type="SUPFAM" id="SSF158702">
    <property type="entry name" value="Sec63 N-terminal domain-like"/>
    <property type="match status" value="1"/>
</dbReference>
<dbReference type="SUPFAM" id="SSF46565">
    <property type="entry name" value="Chaperone J-domain"/>
    <property type="match status" value="1"/>
</dbReference>
<keyword evidence="6 10" id="KW-1133">Transmembrane helix</keyword>
<feature type="compositionally biased region" description="Basic residues" evidence="9">
    <location>
        <begin position="670"/>
        <end position="682"/>
    </location>
</feature>
<keyword evidence="3 10" id="KW-0812">Transmembrane</keyword>
<dbReference type="GO" id="GO:0003723">
    <property type="term" value="F:RNA binding"/>
    <property type="evidence" value="ECO:0007669"/>
    <property type="project" value="TreeGrafter"/>
</dbReference>
<dbReference type="RefSeq" id="XP_007754495.1">
    <property type="nucleotide sequence ID" value="XM_007756305.1"/>
</dbReference>
<dbReference type="PANTHER" id="PTHR24075:SF0">
    <property type="entry name" value="TRANSLOCATION PROTEIN SEC63 HOMOLOG"/>
    <property type="match status" value="1"/>
</dbReference>
<dbReference type="eggNOG" id="KOG0721">
    <property type="taxonomic scope" value="Eukaryota"/>
</dbReference>
<evidence type="ECO:0000256" key="6">
    <source>
        <dbReference type="ARBA" id="ARBA00022989"/>
    </source>
</evidence>
<proteinExistence type="predicted"/>
<feature type="region of interest" description="Disordered" evidence="9">
    <location>
        <begin position="658"/>
        <end position="736"/>
    </location>
</feature>
<dbReference type="SMART" id="SM00271">
    <property type="entry name" value="DnaJ"/>
    <property type="match status" value="1"/>
</dbReference>
<evidence type="ECO:0000256" key="5">
    <source>
        <dbReference type="ARBA" id="ARBA00022927"/>
    </source>
</evidence>
<evidence type="ECO:0000256" key="10">
    <source>
        <dbReference type="SAM" id="Phobius"/>
    </source>
</evidence>
<dbReference type="STRING" id="1182544.W9WBC6"/>
<keyword evidence="8" id="KW-0143">Chaperone</keyword>
<evidence type="ECO:0000259" key="11">
    <source>
        <dbReference type="PROSITE" id="PS50076"/>
    </source>
</evidence>
<reference evidence="12 13" key="1">
    <citation type="submission" date="2013-03" db="EMBL/GenBank/DDBJ databases">
        <title>The Genome Sequence of Cladophialophora yegresii CBS 114405.</title>
        <authorList>
            <consortium name="The Broad Institute Genomics Platform"/>
            <person name="Cuomo C."/>
            <person name="de Hoog S."/>
            <person name="Gorbushina A."/>
            <person name="Walker B."/>
            <person name="Young S.K."/>
            <person name="Zeng Q."/>
            <person name="Gargeya S."/>
            <person name="Fitzgerald M."/>
            <person name="Haas B."/>
            <person name="Abouelleil A."/>
            <person name="Allen A.W."/>
            <person name="Alvarado L."/>
            <person name="Arachchi H.M."/>
            <person name="Berlin A.M."/>
            <person name="Chapman S.B."/>
            <person name="Gainer-Dewar J."/>
            <person name="Goldberg J."/>
            <person name="Griggs A."/>
            <person name="Gujja S."/>
            <person name="Hansen M."/>
            <person name="Howarth C."/>
            <person name="Imamovic A."/>
            <person name="Ireland A."/>
            <person name="Larimer J."/>
            <person name="McCowan C."/>
            <person name="Murphy C."/>
            <person name="Pearson M."/>
            <person name="Poon T.W."/>
            <person name="Priest M."/>
            <person name="Roberts A."/>
            <person name="Saif S."/>
            <person name="Shea T."/>
            <person name="Sisk P."/>
            <person name="Sykes S."/>
            <person name="Wortman J."/>
            <person name="Nusbaum C."/>
            <person name="Birren B."/>
        </authorList>
    </citation>
    <scope>NUCLEOTIDE SEQUENCE [LARGE SCALE GENOMIC DNA]</scope>
    <source>
        <strain evidence="12 13">CBS 114405</strain>
    </source>
</reference>
<dbReference type="GO" id="GO:0006614">
    <property type="term" value="P:SRP-dependent cotranslational protein targeting to membrane"/>
    <property type="evidence" value="ECO:0007669"/>
    <property type="project" value="TreeGrafter"/>
</dbReference>
<feature type="compositionally biased region" description="Low complexity" evidence="9">
    <location>
        <begin position="695"/>
        <end position="706"/>
    </location>
</feature>
<evidence type="ECO:0000256" key="1">
    <source>
        <dbReference type="ARBA" id="ARBA00004477"/>
    </source>
</evidence>
<dbReference type="EMBL" id="AMGW01000002">
    <property type="protein sequence ID" value="EXJ61841.1"/>
    <property type="molecule type" value="Genomic_DNA"/>
</dbReference>
<evidence type="ECO:0000256" key="7">
    <source>
        <dbReference type="ARBA" id="ARBA00023136"/>
    </source>
</evidence>
<dbReference type="Gene3D" id="1.10.287.110">
    <property type="entry name" value="DnaJ domain"/>
    <property type="match status" value="1"/>
</dbReference>
<dbReference type="PANTHER" id="PTHR24075">
    <property type="entry name" value="SEC63 DOMAIN-CONTAINING"/>
    <property type="match status" value="1"/>
</dbReference>
<dbReference type="InterPro" id="IPR014756">
    <property type="entry name" value="Ig_E-set"/>
</dbReference>
<keyword evidence="5" id="KW-0653">Protein transport</keyword>
<dbReference type="PRINTS" id="PR00625">
    <property type="entry name" value="JDOMAIN"/>
</dbReference>
<dbReference type="GO" id="GO:0006620">
    <property type="term" value="P:post-translational protein targeting to endoplasmic reticulum membrane"/>
    <property type="evidence" value="ECO:0007669"/>
    <property type="project" value="TreeGrafter"/>
</dbReference>
<evidence type="ECO:0000256" key="4">
    <source>
        <dbReference type="ARBA" id="ARBA00022824"/>
    </source>
</evidence>
<evidence type="ECO:0000256" key="8">
    <source>
        <dbReference type="ARBA" id="ARBA00023186"/>
    </source>
</evidence>
<organism evidence="12 13">
    <name type="scientific">Cladophialophora yegresii CBS 114405</name>
    <dbReference type="NCBI Taxonomy" id="1182544"/>
    <lineage>
        <taxon>Eukaryota</taxon>
        <taxon>Fungi</taxon>
        <taxon>Dikarya</taxon>
        <taxon>Ascomycota</taxon>
        <taxon>Pezizomycotina</taxon>
        <taxon>Eurotiomycetes</taxon>
        <taxon>Chaetothyriomycetidae</taxon>
        <taxon>Chaetothyriales</taxon>
        <taxon>Herpotrichiellaceae</taxon>
        <taxon>Cladophialophora</taxon>
    </lineage>
</organism>
<dbReference type="InterPro" id="IPR035892">
    <property type="entry name" value="C2_domain_sf"/>
</dbReference>
<protein>
    <submittedName>
        <fullName evidence="12">Translocation protein SEC63</fullName>
    </submittedName>
</protein>
<comment type="subcellular location">
    <subcellularLocation>
        <location evidence="1">Endoplasmic reticulum membrane</location>
        <topology evidence="1">Multi-pass membrane protein</topology>
    </subcellularLocation>
</comment>
<dbReference type="InterPro" id="IPR036869">
    <property type="entry name" value="J_dom_sf"/>
</dbReference>
<comment type="caution">
    <text evidence="12">The sequence shown here is derived from an EMBL/GenBank/DDBJ whole genome shotgun (WGS) entry which is preliminary data.</text>
</comment>
<evidence type="ECO:0000256" key="3">
    <source>
        <dbReference type="ARBA" id="ARBA00022692"/>
    </source>
</evidence>
<dbReference type="InterPro" id="IPR004179">
    <property type="entry name" value="Sec63-dom"/>
</dbReference>
<dbReference type="HOGENOM" id="CLU_014210_0_0_1"/>
<gene>
    <name evidence="12" type="ORF">A1O7_02271</name>
</gene>
<keyword evidence="2" id="KW-0813">Transport</keyword>
<dbReference type="Pfam" id="PF00226">
    <property type="entry name" value="DnaJ"/>
    <property type="match status" value="1"/>
</dbReference>
<feature type="compositionally biased region" description="Acidic residues" evidence="9">
    <location>
        <begin position="487"/>
        <end position="498"/>
    </location>
</feature>
<dbReference type="GO" id="GO:0031207">
    <property type="term" value="C:Sec62/Sec63 complex"/>
    <property type="evidence" value="ECO:0007669"/>
    <property type="project" value="TreeGrafter"/>
</dbReference>
<dbReference type="OrthoDB" id="1734229at2759"/>
<dbReference type="VEuPathDB" id="FungiDB:A1O7_02271"/>
<dbReference type="PROSITE" id="PS50076">
    <property type="entry name" value="DNAJ_2"/>
    <property type="match status" value="1"/>
</dbReference>
<dbReference type="AlphaFoldDB" id="W9WBC6"/>
<dbReference type="Gene3D" id="2.60.40.150">
    <property type="entry name" value="C2 domain"/>
    <property type="match status" value="1"/>
</dbReference>
<dbReference type="SUPFAM" id="SSF81296">
    <property type="entry name" value="E set domains"/>
    <property type="match status" value="1"/>
</dbReference>
<dbReference type="CDD" id="cd06257">
    <property type="entry name" value="DnaJ"/>
    <property type="match status" value="1"/>
</dbReference>
<keyword evidence="13" id="KW-1185">Reference proteome</keyword>
<keyword evidence="7 10" id="KW-0472">Membrane</keyword>
<dbReference type="GeneID" id="19176880"/>
<feature type="compositionally biased region" description="Basic residues" evidence="9">
    <location>
        <begin position="503"/>
        <end position="513"/>
    </location>
</feature>
<feature type="domain" description="J" evidence="11">
    <location>
        <begin position="104"/>
        <end position="176"/>
    </location>
</feature>
<keyword evidence="4" id="KW-0256">Endoplasmic reticulum</keyword>